<proteinExistence type="predicted"/>
<keyword evidence="1" id="KW-0456">Lyase</keyword>
<protein>
    <submittedName>
        <fullName evidence="3">2-keto-4-pentenoate hydratase-like protein</fullName>
    </submittedName>
</protein>
<dbReference type="eggNOG" id="COG3971">
    <property type="taxonomic scope" value="Bacteria"/>
</dbReference>
<comment type="caution">
    <text evidence="3">The sequence shown here is derived from an EMBL/GenBank/DDBJ whole genome shotgun (WGS) entry which is preliminary data.</text>
</comment>
<dbReference type="PANTHER" id="PTHR30143">
    <property type="entry name" value="ACID HYDRATASE"/>
    <property type="match status" value="1"/>
</dbReference>
<organism evidence="3 4">
    <name type="scientific">Fulvimarina pelagi HTCC2506</name>
    <dbReference type="NCBI Taxonomy" id="314231"/>
    <lineage>
        <taxon>Bacteria</taxon>
        <taxon>Pseudomonadati</taxon>
        <taxon>Pseudomonadota</taxon>
        <taxon>Alphaproteobacteria</taxon>
        <taxon>Hyphomicrobiales</taxon>
        <taxon>Aurantimonadaceae</taxon>
        <taxon>Fulvimarina</taxon>
    </lineage>
</organism>
<dbReference type="STRING" id="217511.GCA_001463845_02475"/>
<dbReference type="InterPro" id="IPR036663">
    <property type="entry name" value="Fumarylacetoacetase_C_sf"/>
</dbReference>
<reference evidence="3 4" key="1">
    <citation type="journal article" date="2010" name="J. Bacteriol.">
        <title>Genome sequence of Fulvimarina pelagi HTCC2506T, a Mn(II)-oxidizing alphaproteobacterium possessing an aerobic anoxygenic photosynthetic gene cluster and Xanthorhodopsin.</title>
        <authorList>
            <person name="Kang I."/>
            <person name="Oh H.M."/>
            <person name="Lim S.I."/>
            <person name="Ferriera S."/>
            <person name="Giovannoni S.J."/>
            <person name="Cho J.C."/>
        </authorList>
    </citation>
    <scope>NUCLEOTIDE SEQUENCE [LARGE SCALE GENOMIC DNA]</scope>
    <source>
        <strain evidence="3 4">HTCC2506</strain>
    </source>
</reference>
<dbReference type="Pfam" id="PF01557">
    <property type="entry name" value="FAA_hydrolase"/>
    <property type="match status" value="1"/>
</dbReference>
<evidence type="ECO:0000259" key="2">
    <source>
        <dbReference type="Pfam" id="PF01557"/>
    </source>
</evidence>
<dbReference type="Gene3D" id="3.90.850.10">
    <property type="entry name" value="Fumarylacetoacetase-like, C-terminal domain"/>
    <property type="match status" value="1"/>
</dbReference>
<name>Q0FXK7_9HYPH</name>
<accession>Q0FXK7</accession>
<dbReference type="PANTHER" id="PTHR30143:SF0">
    <property type="entry name" value="2-KETO-4-PENTENOATE HYDRATASE"/>
    <property type="match status" value="1"/>
</dbReference>
<keyword evidence="4" id="KW-1185">Reference proteome</keyword>
<dbReference type="RefSeq" id="WP_007067802.1">
    <property type="nucleotide sequence ID" value="NZ_DS022272.1"/>
</dbReference>
<dbReference type="GO" id="GO:0005737">
    <property type="term" value="C:cytoplasm"/>
    <property type="evidence" value="ECO:0007669"/>
    <property type="project" value="TreeGrafter"/>
</dbReference>
<dbReference type="EMBL" id="AATP01000013">
    <property type="protein sequence ID" value="EAU39729.1"/>
    <property type="molecule type" value="Genomic_DNA"/>
</dbReference>
<dbReference type="AlphaFoldDB" id="Q0FXK7"/>
<dbReference type="GO" id="GO:0008684">
    <property type="term" value="F:2-oxopent-4-enoate hydratase activity"/>
    <property type="evidence" value="ECO:0007669"/>
    <property type="project" value="TreeGrafter"/>
</dbReference>
<dbReference type="SUPFAM" id="SSF56529">
    <property type="entry name" value="FAH"/>
    <property type="match status" value="1"/>
</dbReference>
<dbReference type="Proteomes" id="UP000004310">
    <property type="component" value="Unassembled WGS sequence"/>
</dbReference>
<dbReference type="InterPro" id="IPR011234">
    <property type="entry name" value="Fumarylacetoacetase-like_C"/>
</dbReference>
<feature type="domain" description="Fumarylacetoacetase-like C-terminal" evidence="2">
    <location>
        <begin position="79"/>
        <end position="253"/>
    </location>
</feature>
<evidence type="ECO:0000256" key="1">
    <source>
        <dbReference type="ARBA" id="ARBA00023239"/>
    </source>
</evidence>
<evidence type="ECO:0000313" key="3">
    <source>
        <dbReference type="EMBL" id="EAU39729.1"/>
    </source>
</evidence>
<evidence type="ECO:0000313" key="4">
    <source>
        <dbReference type="Proteomes" id="UP000004310"/>
    </source>
</evidence>
<gene>
    <name evidence="3" type="ORF">FP2506_13379</name>
</gene>
<sequence>MTGTTEKKAALLAEKLIAARRSGERLARSEADMLGADFETADAHAVQSFVFEAFGPAGAFKTGRKVEAAPVLVAPIYSDVLRPTGSGFTASEVKSCGIELEIAFRLDRPLPDLNADDFAERARACVTALPVIEIVDGRIEDFPTLPDALKLADNQVNGGLVWSEPETEDARSFVEPVVKLSFNGQAVVSGPQKVPGGDAFQTFLAFTQTIGKHLGGFNPGQIVTTGTLTGLIFVEPGTVVEGHIEGLGSVSTTYR</sequence>
<dbReference type="InterPro" id="IPR050772">
    <property type="entry name" value="Hydratase-Decarb/MhpD_sf"/>
</dbReference>
<dbReference type="HOGENOM" id="CLU_060136_1_0_5"/>